<comment type="caution">
    <text evidence="1">The sequence shown here is derived from an EMBL/GenBank/DDBJ whole genome shotgun (WGS) entry which is preliminary data.</text>
</comment>
<evidence type="ECO:0000313" key="1">
    <source>
        <dbReference type="EMBL" id="MFC5402713.1"/>
    </source>
</evidence>
<reference evidence="2" key="1">
    <citation type="journal article" date="2019" name="Int. J. Syst. Evol. Microbiol.">
        <title>The Global Catalogue of Microorganisms (GCM) 10K type strain sequencing project: providing services to taxonomists for standard genome sequencing and annotation.</title>
        <authorList>
            <consortium name="The Broad Institute Genomics Platform"/>
            <consortium name="The Broad Institute Genome Sequencing Center for Infectious Disease"/>
            <person name="Wu L."/>
            <person name="Ma J."/>
        </authorList>
    </citation>
    <scope>NUCLEOTIDE SEQUENCE [LARGE SCALE GENOMIC DNA]</scope>
    <source>
        <strain evidence="2">CGMCC 1.18575</strain>
    </source>
</reference>
<gene>
    <name evidence="1" type="ORF">ACFPOF_08165</name>
</gene>
<protein>
    <submittedName>
        <fullName evidence="1">Uncharacterized protein</fullName>
    </submittedName>
</protein>
<dbReference type="Proteomes" id="UP001596113">
    <property type="component" value="Unassembled WGS sequence"/>
</dbReference>
<accession>A0ABW0HQ72</accession>
<dbReference type="RefSeq" id="WP_378131424.1">
    <property type="nucleotide sequence ID" value="NZ_JBHSMI010000015.1"/>
</dbReference>
<name>A0ABW0HQ72_9BACL</name>
<dbReference type="EMBL" id="JBHSMI010000015">
    <property type="protein sequence ID" value="MFC5402713.1"/>
    <property type="molecule type" value="Genomic_DNA"/>
</dbReference>
<organism evidence="1 2">
    <name type="scientific">Cohnella soli</name>
    <dbReference type="NCBI Taxonomy" id="425005"/>
    <lineage>
        <taxon>Bacteria</taxon>
        <taxon>Bacillati</taxon>
        <taxon>Bacillota</taxon>
        <taxon>Bacilli</taxon>
        <taxon>Bacillales</taxon>
        <taxon>Paenibacillaceae</taxon>
        <taxon>Cohnella</taxon>
    </lineage>
</organism>
<sequence length="103" mass="11318">METYDLAELSIAQGPHTWHLAFSLARLFVVSEAGTRLWYIEIDGMDDDKLLTQFAESHDIGVTMTAVSAEGQAFSGACYLHPNPLHRAAALRGDGRLEGYSHP</sequence>
<evidence type="ECO:0000313" key="2">
    <source>
        <dbReference type="Proteomes" id="UP001596113"/>
    </source>
</evidence>
<keyword evidence="2" id="KW-1185">Reference proteome</keyword>
<proteinExistence type="predicted"/>